<evidence type="ECO:0000256" key="7">
    <source>
        <dbReference type="ARBA" id="ARBA00039275"/>
    </source>
</evidence>
<evidence type="ECO:0000259" key="11">
    <source>
        <dbReference type="PROSITE" id="PS50968"/>
    </source>
</evidence>
<gene>
    <name evidence="12" type="ORF">PCOR1329_LOCUS48553</name>
</gene>
<dbReference type="PANTHER" id="PTHR43178">
    <property type="entry name" value="DIHYDROLIPOAMIDE ACETYLTRANSFERASE COMPONENT OF PYRUVATE DEHYDROGENASE COMPLEX"/>
    <property type="match status" value="1"/>
</dbReference>
<dbReference type="InterPro" id="IPR050743">
    <property type="entry name" value="2-oxoacid_DH_E2_comp"/>
</dbReference>
<evidence type="ECO:0000256" key="6">
    <source>
        <dbReference type="ARBA" id="ARBA00038880"/>
    </source>
</evidence>
<accession>A0ABN9UHD6</accession>
<dbReference type="EMBL" id="CAUYUJ010015864">
    <property type="protein sequence ID" value="CAK0859065.1"/>
    <property type="molecule type" value="Genomic_DNA"/>
</dbReference>
<dbReference type="Gene3D" id="3.40.850.10">
    <property type="entry name" value="Kinesin motor domain"/>
    <property type="match status" value="1"/>
</dbReference>
<evidence type="ECO:0000256" key="4">
    <source>
        <dbReference type="ARBA" id="ARBA00022946"/>
    </source>
</evidence>
<sequence length="288" mass="31405">MSAKLAARSSCGSPLTCATLGVFQYVGRVEGSESGAGRAGLRTSPERLAVKQFKLADIGEGIAEVQLTEWFVKEGDTIKEMDNVCAVESDKASVELTSPYTGRVAKLHHQAAGNNIKVCIRVRPFIPQELSGERRQGDDELRCCVGASTTTSLDIWRGADPLSRRSFEYDRVYWSHSKDHRLYATQETLQGELGSQLLANAMDGFNNCIFAYGQTGSGKSYSVLGGRGPDRGAGCCPGWWRACSSTWPASTRTPRARRTCPSSRFTTSRFATCSVQTRRPPVRGGSWT</sequence>
<dbReference type="InterPro" id="IPR001752">
    <property type="entry name" value="Kinesin_motor_dom"/>
</dbReference>
<keyword evidence="2" id="KW-0808">Transferase</keyword>
<feature type="domain" description="Lipoyl-binding" evidence="11">
    <location>
        <begin position="50"/>
        <end position="129"/>
    </location>
</feature>
<keyword evidence="9" id="KW-0547">Nucleotide-binding</keyword>
<evidence type="ECO:0000256" key="3">
    <source>
        <dbReference type="ARBA" id="ARBA00022823"/>
    </source>
</evidence>
<feature type="binding site" evidence="9">
    <location>
        <begin position="213"/>
        <end position="220"/>
    </location>
    <ligand>
        <name>ATP</name>
        <dbReference type="ChEBI" id="CHEBI:30616"/>
    </ligand>
</feature>
<keyword evidence="5" id="KW-0012">Acyltransferase</keyword>
<dbReference type="InterPro" id="IPR011053">
    <property type="entry name" value="Single_hybrid_motif"/>
</dbReference>
<keyword evidence="13" id="KW-1185">Reference proteome</keyword>
<dbReference type="PROSITE" id="PS00189">
    <property type="entry name" value="LIPOYL"/>
    <property type="match status" value="1"/>
</dbReference>
<reference evidence="12" key="1">
    <citation type="submission" date="2023-10" db="EMBL/GenBank/DDBJ databases">
        <authorList>
            <person name="Chen Y."/>
            <person name="Shah S."/>
            <person name="Dougan E. K."/>
            <person name="Thang M."/>
            <person name="Chan C."/>
        </authorList>
    </citation>
    <scope>NUCLEOTIDE SEQUENCE [LARGE SCALE GENOMIC DNA]</scope>
</reference>
<dbReference type="InterPro" id="IPR000089">
    <property type="entry name" value="Biotin_lipoyl"/>
</dbReference>
<dbReference type="EC" id="2.3.1.168" evidence="6"/>
<evidence type="ECO:0000256" key="2">
    <source>
        <dbReference type="ARBA" id="ARBA00022679"/>
    </source>
</evidence>
<dbReference type="Gene3D" id="2.40.50.100">
    <property type="match status" value="1"/>
</dbReference>
<evidence type="ECO:0000256" key="9">
    <source>
        <dbReference type="PROSITE-ProRule" id="PRU00283"/>
    </source>
</evidence>
<evidence type="ECO:0000256" key="5">
    <source>
        <dbReference type="ARBA" id="ARBA00023315"/>
    </source>
</evidence>
<proteinExistence type="inferred from homology"/>
<dbReference type="InterPro" id="IPR027417">
    <property type="entry name" value="P-loop_NTPase"/>
</dbReference>
<dbReference type="PANTHER" id="PTHR43178:SF5">
    <property type="entry name" value="LIPOAMIDE ACYLTRANSFERASE COMPONENT OF BRANCHED-CHAIN ALPHA-KETO ACID DEHYDROGENASE COMPLEX, MITOCHONDRIAL"/>
    <property type="match status" value="1"/>
</dbReference>
<dbReference type="PROSITE" id="PS50968">
    <property type="entry name" value="BIOTINYL_LIPOYL"/>
    <property type="match status" value="1"/>
</dbReference>
<comment type="similarity">
    <text evidence="9">Belongs to the TRAFAC class myosin-kinesin ATPase superfamily. Kinesin family.</text>
</comment>
<dbReference type="InterPro" id="IPR003016">
    <property type="entry name" value="2-oxoA_DH_lipoyl-BS"/>
</dbReference>
<protein>
    <recommendedName>
        <fullName evidence="7">Lipoamide acyltransferase component of branched-chain alpha-keto acid dehydrogenase complex, mitochondrial</fullName>
        <ecNumber evidence="6">2.3.1.168</ecNumber>
    </recommendedName>
    <alternativeName>
        <fullName evidence="8">Branched-chain alpha-keto acid dehydrogenase complex component E2</fullName>
    </alternativeName>
</protein>
<dbReference type="PROSITE" id="PS50067">
    <property type="entry name" value="KINESIN_MOTOR_2"/>
    <property type="match status" value="1"/>
</dbReference>
<dbReference type="SUPFAM" id="SSF52540">
    <property type="entry name" value="P-loop containing nucleoside triphosphate hydrolases"/>
    <property type="match status" value="1"/>
</dbReference>
<feature type="domain" description="Kinesin motor" evidence="10">
    <location>
        <begin position="115"/>
        <end position="288"/>
    </location>
</feature>
<dbReference type="CDD" id="cd06849">
    <property type="entry name" value="lipoyl_domain"/>
    <property type="match status" value="1"/>
</dbReference>
<comment type="caution">
    <text evidence="12">The sequence shown here is derived from an EMBL/GenBank/DDBJ whole genome shotgun (WGS) entry which is preliminary data.</text>
</comment>
<evidence type="ECO:0000256" key="1">
    <source>
        <dbReference type="ARBA" id="ARBA00001938"/>
    </source>
</evidence>
<dbReference type="Proteomes" id="UP001189429">
    <property type="component" value="Unassembled WGS sequence"/>
</dbReference>
<evidence type="ECO:0000313" key="12">
    <source>
        <dbReference type="EMBL" id="CAK0859065.1"/>
    </source>
</evidence>
<keyword evidence="9" id="KW-0505">Motor protein</keyword>
<evidence type="ECO:0000256" key="8">
    <source>
        <dbReference type="ARBA" id="ARBA00042008"/>
    </source>
</evidence>
<dbReference type="SUPFAM" id="SSF51230">
    <property type="entry name" value="Single hybrid motif"/>
    <property type="match status" value="1"/>
</dbReference>
<name>A0ABN9UHD6_9DINO</name>
<keyword evidence="3" id="KW-0450">Lipoyl</keyword>
<organism evidence="12 13">
    <name type="scientific">Prorocentrum cordatum</name>
    <dbReference type="NCBI Taxonomy" id="2364126"/>
    <lineage>
        <taxon>Eukaryota</taxon>
        <taxon>Sar</taxon>
        <taxon>Alveolata</taxon>
        <taxon>Dinophyceae</taxon>
        <taxon>Prorocentrales</taxon>
        <taxon>Prorocentraceae</taxon>
        <taxon>Prorocentrum</taxon>
    </lineage>
</organism>
<dbReference type="Pfam" id="PF00364">
    <property type="entry name" value="Biotin_lipoyl"/>
    <property type="match status" value="1"/>
</dbReference>
<dbReference type="InterPro" id="IPR036961">
    <property type="entry name" value="Kinesin_motor_dom_sf"/>
</dbReference>
<comment type="cofactor">
    <cofactor evidence="1">
        <name>(R)-lipoate</name>
        <dbReference type="ChEBI" id="CHEBI:83088"/>
    </cofactor>
</comment>
<evidence type="ECO:0000259" key="10">
    <source>
        <dbReference type="PROSITE" id="PS50067"/>
    </source>
</evidence>
<dbReference type="Pfam" id="PF00225">
    <property type="entry name" value="Kinesin"/>
    <property type="match status" value="1"/>
</dbReference>
<dbReference type="SMART" id="SM00129">
    <property type="entry name" value="KISc"/>
    <property type="match status" value="1"/>
</dbReference>
<keyword evidence="9" id="KW-0067">ATP-binding</keyword>
<evidence type="ECO:0000313" key="13">
    <source>
        <dbReference type="Proteomes" id="UP001189429"/>
    </source>
</evidence>
<keyword evidence="4" id="KW-0809">Transit peptide</keyword>